<dbReference type="AlphaFoldDB" id="A0A6A4GKY0"/>
<name>A0A6A4GKY0_9AGAR</name>
<dbReference type="Proteomes" id="UP000799118">
    <property type="component" value="Unassembled WGS sequence"/>
</dbReference>
<reference evidence="1" key="1">
    <citation type="journal article" date="2019" name="Environ. Microbiol.">
        <title>Fungal ecological strategies reflected in gene transcription - a case study of two litter decomposers.</title>
        <authorList>
            <person name="Barbi F."/>
            <person name="Kohler A."/>
            <person name="Barry K."/>
            <person name="Baskaran P."/>
            <person name="Daum C."/>
            <person name="Fauchery L."/>
            <person name="Ihrmark K."/>
            <person name="Kuo A."/>
            <person name="LaButti K."/>
            <person name="Lipzen A."/>
            <person name="Morin E."/>
            <person name="Grigoriev I.V."/>
            <person name="Henrissat B."/>
            <person name="Lindahl B."/>
            <person name="Martin F."/>
        </authorList>
    </citation>
    <scope>NUCLEOTIDE SEQUENCE</scope>
    <source>
        <strain evidence="1">JB14</strain>
    </source>
</reference>
<evidence type="ECO:0000313" key="2">
    <source>
        <dbReference type="Proteomes" id="UP000799118"/>
    </source>
</evidence>
<dbReference type="OrthoDB" id="6369905at2759"/>
<dbReference type="EMBL" id="ML769913">
    <property type="protein sequence ID" value="KAE9386086.1"/>
    <property type="molecule type" value="Genomic_DNA"/>
</dbReference>
<gene>
    <name evidence="1" type="ORF">BT96DRAFT_1087332</name>
</gene>
<organism evidence="1 2">
    <name type="scientific">Gymnopus androsaceus JB14</name>
    <dbReference type="NCBI Taxonomy" id="1447944"/>
    <lineage>
        <taxon>Eukaryota</taxon>
        <taxon>Fungi</taxon>
        <taxon>Dikarya</taxon>
        <taxon>Basidiomycota</taxon>
        <taxon>Agaricomycotina</taxon>
        <taxon>Agaricomycetes</taxon>
        <taxon>Agaricomycetidae</taxon>
        <taxon>Agaricales</taxon>
        <taxon>Marasmiineae</taxon>
        <taxon>Omphalotaceae</taxon>
        <taxon>Gymnopus</taxon>
    </lineage>
</organism>
<protein>
    <submittedName>
        <fullName evidence="1">Uncharacterized protein</fullName>
    </submittedName>
</protein>
<keyword evidence="2" id="KW-1185">Reference proteome</keyword>
<sequence>LLRCGSITASSSLIAPPYSSITHDDIESFSQSAFTKDNIAVLGTGINQATLSKLVEKSARYTLLRSSHHLRLPISVVRRVCRSTDRVHRIWFCWRTYP</sequence>
<evidence type="ECO:0000313" key="1">
    <source>
        <dbReference type="EMBL" id="KAE9386086.1"/>
    </source>
</evidence>
<feature type="non-terminal residue" evidence="1">
    <location>
        <position position="1"/>
    </location>
</feature>
<proteinExistence type="predicted"/>
<accession>A0A6A4GKY0</accession>